<protein>
    <submittedName>
        <fullName evidence="2">Uncharacterized protein</fullName>
    </submittedName>
</protein>
<keyword evidence="1" id="KW-1133">Transmembrane helix</keyword>
<dbReference type="Proteomes" id="UP000238908">
    <property type="component" value="Unassembled WGS sequence"/>
</dbReference>
<organism evidence="2 3">
    <name type="scientific">Xanthomonas dyei</name>
    <dbReference type="NCBI Taxonomy" id="743699"/>
    <lineage>
        <taxon>Bacteria</taxon>
        <taxon>Pseudomonadati</taxon>
        <taxon>Pseudomonadota</taxon>
        <taxon>Gammaproteobacteria</taxon>
        <taxon>Lysobacterales</taxon>
        <taxon>Lysobacteraceae</taxon>
        <taxon>Xanthomonas</taxon>
    </lineage>
</organism>
<reference evidence="2 3" key="1">
    <citation type="submission" date="2016-08" db="EMBL/GenBank/DDBJ databases">
        <authorList>
            <person name="Seilhamer J.J."/>
        </authorList>
    </citation>
    <scope>NUCLEOTIDE SEQUENCE [LARGE SCALE GENOMIC DNA]</scope>
    <source>
        <strain evidence="2 3">CFBP7245</strain>
    </source>
</reference>
<feature type="transmembrane region" description="Helical" evidence="1">
    <location>
        <begin position="39"/>
        <end position="56"/>
    </location>
</feature>
<dbReference type="AlphaFoldDB" id="A0A2S7C9J9"/>
<sequence length="64" mass="6837">MHALAPGICASVGLAGVQEWSRRTEDPHQRMDRPPMSLVSAVEAIACPYALVALLVRRGAHAMA</sequence>
<keyword evidence="1" id="KW-0812">Transmembrane</keyword>
<evidence type="ECO:0000313" key="2">
    <source>
        <dbReference type="EMBL" id="PPU58213.1"/>
    </source>
</evidence>
<comment type="caution">
    <text evidence="2">The sequence shown here is derived from an EMBL/GenBank/DDBJ whole genome shotgun (WGS) entry which is preliminary data.</text>
</comment>
<evidence type="ECO:0000256" key="1">
    <source>
        <dbReference type="SAM" id="Phobius"/>
    </source>
</evidence>
<gene>
    <name evidence="2" type="ORF">XdyCFBP7245_04405</name>
</gene>
<proteinExistence type="predicted"/>
<dbReference type="EMBL" id="MDEE01000003">
    <property type="protein sequence ID" value="PPU58213.1"/>
    <property type="molecule type" value="Genomic_DNA"/>
</dbReference>
<evidence type="ECO:0000313" key="3">
    <source>
        <dbReference type="Proteomes" id="UP000238908"/>
    </source>
</evidence>
<name>A0A2S7C9J9_9XANT</name>
<accession>A0A2S7C9J9</accession>
<keyword evidence="1" id="KW-0472">Membrane</keyword>